<dbReference type="InterPro" id="IPR041236">
    <property type="entry name" value="PriA_C"/>
</dbReference>
<protein>
    <recommendedName>
        <fullName evidence="11">Replication restart protein PriA</fullName>
    </recommendedName>
    <alternativeName>
        <fullName evidence="11">ATP-dependent DNA helicase PriA</fullName>
        <ecNumber evidence="11">5.6.2.4</ecNumber>
    </alternativeName>
    <alternativeName>
        <fullName evidence="11">DNA 3'-5' helicase PriA</fullName>
    </alternativeName>
</protein>
<dbReference type="InterPro" id="IPR005259">
    <property type="entry name" value="PriA"/>
</dbReference>
<dbReference type="EC" id="5.6.2.4" evidence="11"/>
<evidence type="ECO:0000256" key="10">
    <source>
        <dbReference type="ARBA" id="ARBA00023235"/>
    </source>
</evidence>
<evidence type="ECO:0000256" key="1">
    <source>
        <dbReference type="ARBA" id="ARBA00022515"/>
    </source>
</evidence>
<feature type="compositionally biased region" description="Polar residues" evidence="12">
    <location>
        <begin position="28"/>
        <end position="39"/>
    </location>
</feature>
<dbReference type="RefSeq" id="WP_379721884.1">
    <property type="nucleotide sequence ID" value="NZ_JBHRYJ010000001.1"/>
</dbReference>
<evidence type="ECO:0000256" key="12">
    <source>
        <dbReference type="SAM" id="MobiDB-lite"/>
    </source>
</evidence>
<dbReference type="NCBIfam" id="NF004070">
    <property type="entry name" value="PRK05580.2-2"/>
    <property type="match status" value="1"/>
</dbReference>
<dbReference type="InterPro" id="IPR027417">
    <property type="entry name" value="P-loop_NTPase"/>
</dbReference>
<evidence type="ECO:0000256" key="7">
    <source>
        <dbReference type="ARBA" id="ARBA00022833"/>
    </source>
</evidence>
<feature type="binding site" evidence="11">
    <location>
        <position position="477"/>
    </location>
    <ligand>
        <name>Zn(2+)</name>
        <dbReference type="ChEBI" id="CHEBI:29105"/>
        <label>1</label>
    </ligand>
</feature>
<dbReference type="SUPFAM" id="SSF52540">
    <property type="entry name" value="P-loop containing nucleoside triphosphate hydrolases"/>
    <property type="match status" value="2"/>
</dbReference>
<sequence>MAARIGRDAICTWLTLSDPLRPCHRNAPLTSAPSDTGTPKDSGPLKDRGLVRVLLPLPLAEPFSYRPGPAAPLAPGDIVEVPFGTRVLLGVVWDGAAEPLPPGKVAKAVLRRCDAPPLGTALRRLVDWVAGYTLNPTGAVLKMCLPEPRALIEAPPERQVLSLGAAVEMRPSEQRDRVLRVAGAQPGLSATELAEAAAVSPAVVRKLVELGALAATAVPAFRAPPPPDWQRPGRQLNTAQAEAAAALCAAVDARDFSVTLLEGVTGAGKTEVYYEAIAAALKLGRQALVLLPEIALTQQSLDRFEQRFGAPAWAWHSEMTEARRAATLRAISRGEAKVVIGARSALFLPYADLGLVVVDEEHDGSYKQEEGVIYNARDMAVVRGKLEGIAVVLASATPSLESLHNVARRRYAHAVLPQRHGDAVLPAVSVIDMRKEKLPAQRFLSPALVTALAGTIASGEQAMLFLNRRGYAPLTLCGACGHRLECPNCAAWLVEHRRHGRLQCHHCGHQQSLPRACPACGAEGHFKACGPGVERLAEEAAALFPEARLAVMASDTANTPRQISDMLERMESGGIDILIGTQIVAKGHHFPLLTLVGVIDADLGLAGGDPRAAERTHQLLTQVSGRAGRAEHPGRVLLQSFMPEHPVIAALSRHDGAGFIAAEMAERQRALMPPFGRLAAIIVSGADQGAVQAAARDLARTAPRGEGRSLQVLGPAPAPLHYLRGRFRERLLLRAARDVDVPAVLREWLAKTKLPSGVKRAVDVDPYSFL</sequence>
<evidence type="ECO:0000256" key="11">
    <source>
        <dbReference type="HAMAP-Rule" id="MF_00983"/>
    </source>
</evidence>
<evidence type="ECO:0000256" key="4">
    <source>
        <dbReference type="ARBA" id="ARBA00022741"/>
    </source>
</evidence>
<evidence type="ECO:0000256" key="8">
    <source>
        <dbReference type="ARBA" id="ARBA00022840"/>
    </source>
</evidence>
<dbReference type="InterPro" id="IPR041222">
    <property type="entry name" value="PriA_3primeBD"/>
</dbReference>
<dbReference type="GO" id="GO:0016787">
    <property type="term" value="F:hydrolase activity"/>
    <property type="evidence" value="ECO:0007669"/>
    <property type="project" value="UniProtKB-KW"/>
</dbReference>
<dbReference type="SMART" id="SM00487">
    <property type="entry name" value="DEXDc"/>
    <property type="match status" value="1"/>
</dbReference>
<feature type="binding site" evidence="11">
    <location>
        <position position="517"/>
    </location>
    <ligand>
        <name>Zn(2+)</name>
        <dbReference type="ChEBI" id="CHEBI:29105"/>
        <label>1</label>
    </ligand>
</feature>
<comment type="caution">
    <text evidence="14">The sequence shown here is derived from an EMBL/GenBank/DDBJ whole genome shotgun (WGS) entry which is preliminary data.</text>
</comment>
<evidence type="ECO:0000259" key="13">
    <source>
        <dbReference type="PROSITE" id="PS51192"/>
    </source>
</evidence>
<comment type="cofactor">
    <cofactor evidence="11">
        <name>Zn(2+)</name>
        <dbReference type="ChEBI" id="CHEBI:29105"/>
    </cofactor>
    <text evidence="11">Binds 2 zinc ions per subunit.</text>
</comment>
<keyword evidence="3 11" id="KW-0479">Metal-binding</keyword>
<comment type="catalytic activity">
    <reaction evidence="11">
        <text>Couples ATP hydrolysis with the unwinding of duplex DNA by translocating in the 3'-5' direction.</text>
        <dbReference type="EC" id="5.6.2.4"/>
    </reaction>
</comment>
<dbReference type="InterPro" id="IPR011545">
    <property type="entry name" value="DEAD/DEAH_box_helicase_dom"/>
</dbReference>
<accession>A0ABV7VAW0</accession>
<feature type="binding site" evidence="11">
    <location>
        <position position="480"/>
    </location>
    <ligand>
        <name>Zn(2+)</name>
        <dbReference type="ChEBI" id="CHEBI:29105"/>
        <label>1</label>
    </ligand>
</feature>
<feature type="domain" description="Helicase ATP-binding" evidence="13">
    <location>
        <begin position="250"/>
        <end position="416"/>
    </location>
</feature>
<comment type="similarity">
    <text evidence="11">Belongs to the helicase family. PriA subfamily.</text>
</comment>
<dbReference type="Pfam" id="PF18319">
    <property type="entry name" value="Zn_ribbon_PriA"/>
    <property type="match status" value="1"/>
</dbReference>
<gene>
    <name evidence="11" type="primary">priA</name>
    <name evidence="14" type="ORF">ACFOOQ_03555</name>
</gene>
<evidence type="ECO:0000256" key="6">
    <source>
        <dbReference type="ARBA" id="ARBA00022806"/>
    </source>
</evidence>
<proteinExistence type="inferred from homology"/>
<evidence type="ECO:0000256" key="9">
    <source>
        <dbReference type="ARBA" id="ARBA00023125"/>
    </source>
</evidence>
<dbReference type="InterPro" id="IPR001650">
    <property type="entry name" value="Helicase_C-like"/>
</dbReference>
<dbReference type="Pfam" id="PF17764">
    <property type="entry name" value="PriA_3primeBD"/>
    <property type="match status" value="1"/>
</dbReference>
<dbReference type="InterPro" id="IPR042115">
    <property type="entry name" value="PriA_3primeBD_sf"/>
</dbReference>
<dbReference type="Gene3D" id="3.40.50.300">
    <property type="entry name" value="P-loop containing nucleotide triphosphate hydrolases"/>
    <property type="match status" value="2"/>
</dbReference>
<dbReference type="Pfam" id="PF18074">
    <property type="entry name" value="PriA_C"/>
    <property type="match status" value="1"/>
</dbReference>
<dbReference type="EMBL" id="JBHRYJ010000001">
    <property type="protein sequence ID" value="MFC3674604.1"/>
    <property type="molecule type" value="Genomic_DNA"/>
</dbReference>
<keyword evidence="7 11" id="KW-0862">Zinc</keyword>
<dbReference type="PROSITE" id="PS51192">
    <property type="entry name" value="HELICASE_ATP_BIND_1"/>
    <property type="match status" value="1"/>
</dbReference>
<keyword evidence="5 11" id="KW-0378">Hydrolase</keyword>
<feature type="binding site" evidence="11">
    <location>
        <position position="507"/>
    </location>
    <ligand>
        <name>Zn(2+)</name>
        <dbReference type="ChEBI" id="CHEBI:29105"/>
        <label>2</label>
    </ligand>
</feature>
<feature type="binding site" evidence="11">
    <location>
        <position position="520"/>
    </location>
    <ligand>
        <name>Zn(2+)</name>
        <dbReference type="ChEBI" id="CHEBI:29105"/>
        <label>1</label>
    </ligand>
</feature>
<feature type="binding site" evidence="11">
    <location>
        <position position="489"/>
    </location>
    <ligand>
        <name>Zn(2+)</name>
        <dbReference type="ChEBI" id="CHEBI:29105"/>
        <label>2</label>
    </ligand>
</feature>
<dbReference type="PANTHER" id="PTHR30580:SF0">
    <property type="entry name" value="PRIMOSOMAL PROTEIN N"/>
    <property type="match status" value="1"/>
</dbReference>
<dbReference type="CDD" id="cd17929">
    <property type="entry name" value="DEXHc_priA"/>
    <property type="match status" value="1"/>
</dbReference>
<dbReference type="InterPro" id="IPR014001">
    <property type="entry name" value="Helicase_ATP-bd"/>
</dbReference>
<evidence type="ECO:0000313" key="14">
    <source>
        <dbReference type="EMBL" id="MFC3674604.1"/>
    </source>
</evidence>
<keyword evidence="1 11" id="KW-0639">Primosome</keyword>
<dbReference type="SMART" id="SM00490">
    <property type="entry name" value="HELICc"/>
    <property type="match status" value="1"/>
</dbReference>
<keyword evidence="10 11" id="KW-0413">Isomerase</keyword>
<organism evidence="14 15">
    <name type="scientific">Ferrovibrio xuzhouensis</name>
    <dbReference type="NCBI Taxonomy" id="1576914"/>
    <lineage>
        <taxon>Bacteria</taxon>
        <taxon>Pseudomonadati</taxon>
        <taxon>Pseudomonadota</taxon>
        <taxon>Alphaproteobacteria</taxon>
        <taxon>Rhodospirillales</taxon>
        <taxon>Rhodospirillaceae</taxon>
        <taxon>Ferrovibrio</taxon>
    </lineage>
</organism>
<feature type="binding site" evidence="11">
    <location>
        <position position="486"/>
    </location>
    <ligand>
        <name>Zn(2+)</name>
        <dbReference type="ChEBI" id="CHEBI:29105"/>
        <label>2</label>
    </ligand>
</feature>
<keyword evidence="8 11" id="KW-0067">ATP-binding</keyword>
<dbReference type="InterPro" id="IPR040498">
    <property type="entry name" value="PriA_CRR"/>
</dbReference>
<dbReference type="PANTHER" id="PTHR30580">
    <property type="entry name" value="PRIMOSOMAL PROTEIN N"/>
    <property type="match status" value="1"/>
</dbReference>
<feature type="binding site" evidence="11">
    <location>
        <position position="504"/>
    </location>
    <ligand>
        <name>Zn(2+)</name>
        <dbReference type="ChEBI" id="CHEBI:29105"/>
        <label>2</label>
    </ligand>
</feature>
<keyword evidence="2 11" id="KW-0235">DNA replication</keyword>
<dbReference type="CDD" id="cd18804">
    <property type="entry name" value="SF2_C_priA"/>
    <property type="match status" value="1"/>
</dbReference>
<keyword evidence="6 11" id="KW-0347">Helicase</keyword>
<keyword evidence="15" id="KW-1185">Reference proteome</keyword>
<keyword evidence="4 11" id="KW-0547">Nucleotide-binding</keyword>
<dbReference type="Proteomes" id="UP001595711">
    <property type="component" value="Unassembled WGS sequence"/>
</dbReference>
<name>A0ABV7VAW0_9PROT</name>
<evidence type="ECO:0000256" key="2">
    <source>
        <dbReference type="ARBA" id="ARBA00022705"/>
    </source>
</evidence>
<comment type="subunit">
    <text evidence="11">Component of the replication restart primosome.</text>
</comment>
<evidence type="ECO:0000256" key="3">
    <source>
        <dbReference type="ARBA" id="ARBA00022723"/>
    </source>
</evidence>
<comment type="catalytic activity">
    <reaction evidence="11">
        <text>ATP + H2O = ADP + phosphate + H(+)</text>
        <dbReference type="Rhea" id="RHEA:13065"/>
        <dbReference type="ChEBI" id="CHEBI:15377"/>
        <dbReference type="ChEBI" id="CHEBI:15378"/>
        <dbReference type="ChEBI" id="CHEBI:30616"/>
        <dbReference type="ChEBI" id="CHEBI:43474"/>
        <dbReference type="ChEBI" id="CHEBI:456216"/>
        <dbReference type="EC" id="5.6.2.4"/>
    </reaction>
</comment>
<comment type="function">
    <text evidence="11">Initiates the restart of stalled replication forks, which reloads the replicative helicase on sites other than the origin of replication. Recognizes and binds to abandoned replication forks and remodels them to uncover a helicase loading site. Promotes assembly of the primosome at these replication forks.</text>
</comment>
<evidence type="ECO:0000313" key="15">
    <source>
        <dbReference type="Proteomes" id="UP001595711"/>
    </source>
</evidence>
<dbReference type="NCBIfam" id="TIGR00595">
    <property type="entry name" value="priA"/>
    <property type="match status" value="1"/>
</dbReference>
<evidence type="ECO:0000256" key="5">
    <source>
        <dbReference type="ARBA" id="ARBA00022801"/>
    </source>
</evidence>
<dbReference type="HAMAP" id="MF_00983">
    <property type="entry name" value="PriA"/>
    <property type="match status" value="1"/>
</dbReference>
<dbReference type="Gene3D" id="3.40.1440.60">
    <property type="entry name" value="PriA, 3(prime) DNA-binding domain"/>
    <property type="match status" value="1"/>
</dbReference>
<dbReference type="Pfam" id="PF00270">
    <property type="entry name" value="DEAD"/>
    <property type="match status" value="1"/>
</dbReference>
<keyword evidence="9 11" id="KW-0238">DNA-binding</keyword>
<reference evidence="15" key="1">
    <citation type="journal article" date="2019" name="Int. J. Syst. Evol. Microbiol.">
        <title>The Global Catalogue of Microorganisms (GCM) 10K type strain sequencing project: providing services to taxonomists for standard genome sequencing and annotation.</title>
        <authorList>
            <consortium name="The Broad Institute Genomics Platform"/>
            <consortium name="The Broad Institute Genome Sequencing Center for Infectious Disease"/>
            <person name="Wu L."/>
            <person name="Ma J."/>
        </authorList>
    </citation>
    <scope>NUCLEOTIDE SEQUENCE [LARGE SCALE GENOMIC DNA]</scope>
    <source>
        <strain evidence="15">KCTC 42182</strain>
    </source>
</reference>
<feature type="region of interest" description="Disordered" evidence="12">
    <location>
        <begin position="25"/>
        <end position="45"/>
    </location>
</feature>